<name>A0A6J7PJG4_9ZZZZ</name>
<organism evidence="2">
    <name type="scientific">freshwater metagenome</name>
    <dbReference type="NCBI Taxonomy" id="449393"/>
    <lineage>
        <taxon>unclassified sequences</taxon>
        <taxon>metagenomes</taxon>
        <taxon>ecological metagenomes</taxon>
    </lineage>
</organism>
<evidence type="ECO:0000256" key="1">
    <source>
        <dbReference type="SAM" id="MobiDB-lite"/>
    </source>
</evidence>
<dbReference type="EMBL" id="CAFBOZ010000112">
    <property type="protein sequence ID" value="CAB5004555.1"/>
    <property type="molecule type" value="Genomic_DNA"/>
</dbReference>
<gene>
    <name evidence="2" type="ORF">UFOPK3992_00891</name>
</gene>
<dbReference type="AlphaFoldDB" id="A0A6J7PJG4"/>
<protein>
    <submittedName>
        <fullName evidence="2">Unannotated protein</fullName>
    </submittedName>
</protein>
<sequence>MPAAAADVPTAVVTVTFTIPAAPAGAVAVIEVAELTTTFVAELVPNLTVAPLMKPVPVSVTTLPPAAGPRVGLVALTVGTVPTTKLVALVAVPPVPITRMRPVVAPRGTLVLRVVSDRTLRPAETPLKVMPVTVRKSVPVTVTVVPTGPKAGLKPVIVGAAVKRLKLPGTVTVPAGLVTVSTPDATPAGVTAVIFASDTMVKLAAATPLNCTLLTYERFDPLRVTVVPPPPDVGLKLLRLGRAVNCATTDAPVPLKVSEHAGFEPEQPEVHPTKPLPSLGTARRATVPGSRAAKHEDPQSIPAGVDITVPEPVVDTARRPEVELPKTAVAVRAAAIDRVQVVDVPEQAPPQPLKDCPSAGVDVSTTDVAGSNVASQVAPQLMPPEFEVTVPRPDFVTARTFDVEVPQRVAIERDDDIGTEHWTVL</sequence>
<evidence type="ECO:0000313" key="2">
    <source>
        <dbReference type="EMBL" id="CAB5004555.1"/>
    </source>
</evidence>
<accession>A0A6J7PJG4</accession>
<feature type="region of interest" description="Disordered" evidence="1">
    <location>
        <begin position="262"/>
        <end position="305"/>
    </location>
</feature>
<feature type="compositionally biased region" description="Basic and acidic residues" evidence="1">
    <location>
        <begin position="262"/>
        <end position="272"/>
    </location>
</feature>
<reference evidence="2" key="1">
    <citation type="submission" date="2020-05" db="EMBL/GenBank/DDBJ databases">
        <authorList>
            <person name="Chiriac C."/>
            <person name="Salcher M."/>
            <person name="Ghai R."/>
            <person name="Kavagutti S V."/>
        </authorList>
    </citation>
    <scope>NUCLEOTIDE SEQUENCE</scope>
</reference>
<proteinExistence type="predicted"/>